<evidence type="ECO:0000256" key="10">
    <source>
        <dbReference type="SAM" id="SignalP"/>
    </source>
</evidence>
<dbReference type="Gene3D" id="2.70.130.10">
    <property type="entry name" value="Mannose-6-phosphate receptor binding domain"/>
    <property type="match status" value="1"/>
</dbReference>
<dbReference type="FunCoup" id="A0A0C3E6S4">
    <property type="interactions" value="69"/>
</dbReference>
<feature type="domain" description="MRH" evidence="11">
    <location>
        <begin position="26"/>
        <end position="173"/>
    </location>
</feature>
<evidence type="ECO:0000313" key="13">
    <source>
        <dbReference type="Proteomes" id="UP000053989"/>
    </source>
</evidence>
<dbReference type="GO" id="GO:0000139">
    <property type="term" value="C:Golgi membrane"/>
    <property type="evidence" value="ECO:0007669"/>
    <property type="project" value="UniProtKB-SubCell"/>
</dbReference>
<dbReference type="PANTHER" id="PTHR15071">
    <property type="entry name" value="MANNOSE-6-PHOSPHATE RECEPTOR FAMILY MEMBER"/>
    <property type="match status" value="1"/>
</dbReference>
<dbReference type="OrthoDB" id="4504960at2759"/>
<dbReference type="HOGENOM" id="CLU_074885_0_0_1"/>
<accession>A0A0C3E6S4</accession>
<protein>
    <recommendedName>
        <fullName evidence="11">MRH domain-containing protein</fullName>
    </recommendedName>
</protein>
<dbReference type="Proteomes" id="UP000053989">
    <property type="component" value="Unassembled WGS sequence"/>
</dbReference>
<keyword evidence="6 9" id="KW-0472">Membrane</keyword>
<evidence type="ECO:0000256" key="7">
    <source>
        <dbReference type="ARBA" id="ARBA00023157"/>
    </source>
</evidence>
<dbReference type="InParanoid" id="A0A0C3E6S4"/>
<feature type="transmembrane region" description="Helical" evidence="9">
    <location>
        <begin position="178"/>
        <end position="200"/>
    </location>
</feature>
<reference evidence="13" key="2">
    <citation type="submission" date="2015-01" db="EMBL/GenBank/DDBJ databases">
        <title>Evolutionary Origins and Diversification of the Mycorrhizal Mutualists.</title>
        <authorList>
            <consortium name="DOE Joint Genome Institute"/>
            <consortium name="Mycorrhizal Genomics Consortium"/>
            <person name="Kohler A."/>
            <person name="Kuo A."/>
            <person name="Nagy L.G."/>
            <person name="Floudas D."/>
            <person name="Copeland A."/>
            <person name="Barry K.W."/>
            <person name="Cichocki N."/>
            <person name="Veneault-Fourrey C."/>
            <person name="LaButti K."/>
            <person name="Lindquist E.A."/>
            <person name="Lipzen A."/>
            <person name="Lundell T."/>
            <person name="Morin E."/>
            <person name="Murat C."/>
            <person name="Riley R."/>
            <person name="Ohm R."/>
            <person name="Sun H."/>
            <person name="Tunlid A."/>
            <person name="Henrissat B."/>
            <person name="Grigoriev I.V."/>
            <person name="Hibbett D.S."/>
            <person name="Martin F."/>
        </authorList>
    </citation>
    <scope>NUCLEOTIDE SEQUENCE [LARGE SCALE GENOMIC DNA]</scope>
    <source>
        <strain evidence="13">Foug A</strain>
    </source>
</reference>
<dbReference type="GO" id="GO:0007034">
    <property type="term" value="P:vacuolar transport"/>
    <property type="evidence" value="ECO:0007669"/>
    <property type="project" value="TreeGrafter"/>
</dbReference>
<sequence length="315" mass="35194">MVLQRLGHLLLATLLTLAISAYADDQPCTLHHGGNFYDLSPLKARKDYELDIEGGRKFYLNVCRGITTDPWNAGVSEGDGDIAGLIRRDHGDFAIGIVNTTLEMVEGGLMIRQFNGSPCKSMDNVRGSSSIRFICDTSVFAAGKPALIDKFPQNTDEACHYEFEWKTHFACPTGERGFLSGLLVSCIITAMIFLMLYTVASTLYNRFVLRLSGPQLMPKFTLQHAYELLDVSYELVHSLLDRFGVTSGSWRSRGRRDLNTASHHWVSREEERTVFASDSPEPDLEDAAPERELEPLNTQQDPESDHDEADGTVRL</sequence>
<dbReference type="PROSITE" id="PS51914">
    <property type="entry name" value="MRH"/>
    <property type="match status" value="1"/>
</dbReference>
<feature type="region of interest" description="Disordered" evidence="8">
    <location>
        <begin position="269"/>
        <end position="315"/>
    </location>
</feature>
<dbReference type="InterPro" id="IPR009011">
    <property type="entry name" value="Man6P_isomerase_rcpt-bd_dom_sf"/>
</dbReference>
<dbReference type="SUPFAM" id="SSF50911">
    <property type="entry name" value="Mannose 6-phosphate receptor domain"/>
    <property type="match status" value="1"/>
</dbReference>
<evidence type="ECO:0000256" key="8">
    <source>
        <dbReference type="SAM" id="MobiDB-lite"/>
    </source>
</evidence>
<keyword evidence="4 10" id="KW-0732">Signal</keyword>
<organism evidence="12 13">
    <name type="scientific">Scleroderma citrinum Foug A</name>
    <dbReference type="NCBI Taxonomy" id="1036808"/>
    <lineage>
        <taxon>Eukaryota</taxon>
        <taxon>Fungi</taxon>
        <taxon>Dikarya</taxon>
        <taxon>Basidiomycota</taxon>
        <taxon>Agaricomycotina</taxon>
        <taxon>Agaricomycetes</taxon>
        <taxon>Agaricomycetidae</taxon>
        <taxon>Boletales</taxon>
        <taxon>Sclerodermatineae</taxon>
        <taxon>Sclerodermataceae</taxon>
        <taxon>Scleroderma</taxon>
    </lineage>
</organism>
<evidence type="ECO:0000256" key="4">
    <source>
        <dbReference type="ARBA" id="ARBA00022729"/>
    </source>
</evidence>
<evidence type="ECO:0000256" key="2">
    <source>
        <dbReference type="ARBA" id="ARBA00022448"/>
    </source>
</evidence>
<comment type="subcellular location">
    <subcellularLocation>
        <location evidence="1">Endomembrane system</location>
    </subcellularLocation>
</comment>
<evidence type="ECO:0000256" key="5">
    <source>
        <dbReference type="ARBA" id="ARBA00022989"/>
    </source>
</evidence>
<dbReference type="InterPro" id="IPR044865">
    <property type="entry name" value="MRH_dom"/>
</dbReference>
<evidence type="ECO:0000256" key="6">
    <source>
        <dbReference type="ARBA" id="ARBA00023136"/>
    </source>
</evidence>
<keyword evidence="7" id="KW-1015">Disulfide bond</keyword>
<proteinExistence type="predicted"/>
<dbReference type="InterPro" id="IPR000479">
    <property type="entry name" value="CIMR_rpt"/>
</dbReference>
<dbReference type="GO" id="GO:0010008">
    <property type="term" value="C:endosome membrane"/>
    <property type="evidence" value="ECO:0007669"/>
    <property type="project" value="UniProtKB-SubCell"/>
</dbReference>
<feature type="chain" id="PRO_5002176987" description="MRH domain-containing protein" evidence="10">
    <location>
        <begin position="24"/>
        <end position="315"/>
    </location>
</feature>
<dbReference type="Pfam" id="PF00878">
    <property type="entry name" value="CIMR"/>
    <property type="match status" value="1"/>
</dbReference>
<keyword evidence="13" id="KW-1185">Reference proteome</keyword>
<dbReference type="AlphaFoldDB" id="A0A0C3E6S4"/>
<keyword evidence="3 9" id="KW-0812">Transmembrane</keyword>
<reference evidence="12 13" key="1">
    <citation type="submission" date="2014-04" db="EMBL/GenBank/DDBJ databases">
        <authorList>
            <consortium name="DOE Joint Genome Institute"/>
            <person name="Kuo A."/>
            <person name="Kohler A."/>
            <person name="Nagy L.G."/>
            <person name="Floudas D."/>
            <person name="Copeland A."/>
            <person name="Barry K.W."/>
            <person name="Cichocki N."/>
            <person name="Veneault-Fourrey C."/>
            <person name="LaButti K."/>
            <person name="Lindquist E.A."/>
            <person name="Lipzen A."/>
            <person name="Lundell T."/>
            <person name="Morin E."/>
            <person name="Murat C."/>
            <person name="Sun H."/>
            <person name="Tunlid A."/>
            <person name="Henrissat B."/>
            <person name="Grigoriev I.V."/>
            <person name="Hibbett D.S."/>
            <person name="Martin F."/>
            <person name="Nordberg H.P."/>
            <person name="Cantor M.N."/>
            <person name="Hua S.X."/>
        </authorList>
    </citation>
    <scope>NUCLEOTIDE SEQUENCE [LARGE SCALE GENOMIC DNA]</scope>
    <source>
        <strain evidence="12 13">Foug A</strain>
    </source>
</reference>
<keyword evidence="2" id="KW-0813">Transport</keyword>
<dbReference type="PANTHER" id="PTHR15071:SF0">
    <property type="entry name" value="MANNOSE 6-PHOSPHATE RECEPTOR-LIKE PROTEIN 1"/>
    <property type="match status" value="1"/>
</dbReference>
<evidence type="ECO:0000256" key="1">
    <source>
        <dbReference type="ARBA" id="ARBA00004308"/>
    </source>
</evidence>
<evidence type="ECO:0000259" key="11">
    <source>
        <dbReference type="PROSITE" id="PS51914"/>
    </source>
</evidence>
<dbReference type="STRING" id="1036808.A0A0C3E6S4"/>
<name>A0A0C3E6S4_9AGAM</name>
<keyword evidence="5 9" id="KW-1133">Transmembrane helix</keyword>
<evidence type="ECO:0000256" key="3">
    <source>
        <dbReference type="ARBA" id="ARBA00022692"/>
    </source>
</evidence>
<evidence type="ECO:0000313" key="12">
    <source>
        <dbReference type="EMBL" id="KIM64114.1"/>
    </source>
</evidence>
<gene>
    <name evidence="12" type="ORF">SCLCIDRAFT_1213514</name>
</gene>
<dbReference type="EMBL" id="KN822030">
    <property type="protein sequence ID" value="KIM64114.1"/>
    <property type="molecule type" value="Genomic_DNA"/>
</dbReference>
<dbReference type="GO" id="GO:0005770">
    <property type="term" value="C:late endosome"/>
    <property type="evidence" value="ECO:0007669"/>
    <property type="project" value="TreeGrafter"/>
</dbReference>
<evidence type="ECO:0000256" key="9">
    <source>
        <dbReference type="SAM" id="Phobius"/>
    </source>
</evidence>
<feature type="signal peptide" evidence="10">
    <location>
        <begin position="1"/>
        <end position="23"/>
    </location>
</feature>